<comment type="caution">
    <text evidence="2">The sequence shown here is derived from an EMBL/GenBank/DDBJ whole genome shotgun (WGS) entry which is preliminary data.</text>
</comment>
<keyword evidence="1" id="KW-1133">Transmembrane helix</keyword>
<evidence type="ECO:0000313" key="2">
    <source>
        <dbReference type="EMBL" id="KRM71762.1"/>
    </source>
</evidence>
<dbReference type="EMBL" id="AYZQ01000003">
    <property type="protein sequence ID" value="KRM71762.1"/>
    <property type="molecule type" value="Genomic_DNA"/>
</dbReference>
<sequence>MAETETTDNQPTVDVEALIGQLSKKNDDYIFKFRRELNDHAIPEAQQQTILAEMLPEMLAAQKQGKPATQLYGPVTVKVESILNAPKPVKKQPYWLVATDMSLFFLSLFALVYGVGAYFNPKSVTGAGGLVPMLLMALMAGFVFSYYNEWTRSPKDQRRPMWQILIGAMLIILLFSLLSSTVGQIKSPVTSAMSWIADAVLAAVAYGAHWLLKRQYGLRGVFSPQ</sequence>
<dbReference type="AlphaFoldDB" id="A0A0R2AYZ0"/>
<dbReference type="OrthoDB" id="2327103at2"/>
<reference evidence="2 3" key="1">
    <citation type="journal article" date="2015" name="Genome Announc.">
        <title>Expanding the biotechnology potential of lactobacilli through comparative genomics of 213 strains and associated genera.</title>
        <authorList>
            <person name="Sun Z."/>
            <person name="Harris H.M."/>
            <person name="McCann A."/>
            <person name="Guo C."/>
            <person name="Argimon S."/>
            <person name="Zhang W."/>
            <person name="Yang X."/>
            <person name="Jeffery I.B."/>
            <person name="Cooney J.C."/>
            <person name="Kagawa T.F."/>
            <person name="Liu W."/>
            <person name="Song Y."/>
            <person name="Salvetti E."/>
            <person name="Wrobel A."/>
            <person name="Rasinkangas P."/>
            <person name="Parkhill J."/>
            <person name="Rea M.C."/>
            <person name="O'Sullivan O."/>
            <person name="Ritari J."/>
            <person name="Douillard F.P."/>
            <person name="Paul Ross R."/>
            <person name="Yang R."/>
            <person name="Briner A.E."/>
            <person name="Felis G.E."/>
            <person name="de Vos W.M."/>
            <person name="Barrangou R."/>
            <person name="Klaenhammer T.R."/>
            <person name="Caufield P.W."/>
            <person name="Cui Y."/>
            <person name="Zhang H."/>
            <person name="O'Toole P.W."/>
        </authorList>
    </citation>
    <scope>NUCLEOTIDE SEQUENCE [LARGE SCALE GENOMIC DNA]</scope>
    <source>
        <strain evidence="2 3">DSM 23927</strain>
    </source>
</reference>
<keyword evidence="1" id="KW-0472">Membrane</keyword>
<feature type="transmembrane region" description="Helical" evidence="1">
    <location>
        <begin position="192"/>
        <end position="212"/>
    </location>
</feature>
<evidence type="ECO:0000313" key="3">
    <source>
        <dbReference type="Proteomes" id="UP000051672"/>
    </source>
</evidence>
<name>A0A0R2AYZ0_9LACO</name>
<evidence type="ECO:0000256" key="1">
    <source>
        <dbReference type="SAM" id="Phobius"/>
    </source>
</evidence>
<dbReference type="PATRIC" id="fig|1423727.3.peg.1440"/>
<keyword evidence="1" id="KW-0812">Transmembrane</keyword>
<accession>A0A0R2AYZ0</accession>
<dbReference type="Proteomes" id="UP000051672">
    <property type="component" value="Unassembled WGS sequence"/>
</dbReference>
<keyword evidence="3" id="KW-1185">Reference proteome</keyword>
<dbReference type="InterPro" id="IPR009214">
    <property type="entry name" value="DUF1129"/>
</dbReference>
<dbReference type="STRING" id="1423727.FC34_GL001421"/>
<protein>
    <submittedName>
        <fullName evidence="2">Membrane-associated protein</fullName>
    </submittedName>
</protein>
<dbReference type="RefSeq" id="WP_057894706.1">
    <property type="nucleotide sequence ID" value="NZ_AYZQ01000003.1"/>
</dbReference>
<gene>
    <name evidence="2" type="ORF">FC34_GL001421</name>
</gene>
<feature type="transmembrane region" description="Helical" evidence="1">
    <location>
        <begin position="160"/>
        <end position="180"/>
    </location>
</feature>
<feature type="transmembrane region" description="Helical" evidence="1">
    <location>
        <begin position="94"/>
        <end position="115"/>
    </location>
</feature>
<feature type="transmembrane region" description="Helical" evidence="1">
    <location>
        <begin position="127"/>
        <end position="148"/>
    </location>
</feature>
<dbReference type="PIRSF" id="PIRSF033111">
    <property type="entry name" value="UCP033111"/>
    <property type="match status" value="1"/>
</dbReference>
<organism evidence="2 3">
    <name type="scientific">Lacticaseibacillus brantae DSM 23927</name>
    <dbReference type="NCBI Taxonomy" id="1423727"/>
    <lineage>
        <taxon>Bacteria</taxon>
        <taxon>Bacillati</taxon>
        <taxon>Bacillota</taxon>
        <taxon>Bacilli</taxon>
        <taxon>Lactobacillales</taxon>
        <taxon>Lactobacillaceae</taxon>
        <taxon>Lacticaseibacillus</taxon>
    </lineage>
</organism>
<dbReference type="Pfam" id="PF06570">
    <property type="entry name" value="DUF1129"/>
    <property type="match status" value="1"/>
</dbReference>
<proteinExistence type="predicted"/>